<evidence type="ECO:0000313" key="1">
    <source>
        <dbReference type="EMBL" id="KFI91900.1"/>
    </source>
</evidence>
<protein>
    <submittedName>
        <fullName evidence="1">Uncharacterized protein</fullName>
    </submittedName>
</protein>
<reference evidence="1 2" key="1">
    <citation type="submission" date="2014-03" db="EMBL/GenBank/DDBJ databases">
        <title>Genomics of Bifidobacteria.</title>
        <authorList>
            <person name="Ventura M."/>
            <person name="Milani C."/>
            <person name="Lugli G.A."/>
        </authorList>
    </citation>
    <scope>NUCLEOTIDE SEQUENCE [LARGE SCALE GENOMIC DNA]</scope>
    <source>
        <strain evidence="1 2">DSM 23967</strain>
    </source>
</reference>
<accession>A0A087D8Q0</accession>
<sequence>MNNLHEPAHPRKSHISKQAKTLEKTSFARRVENAVFNLVTINIAPKTTTNCLNFVSYRRVPRKFTRTQPHQQQKTAESAARHQWAVMMNHRSAVVISQHSRWPEARRRNLRLSWRCATQSSEAFRCTNFASFIYCSPAITSTAGLRRATNRRTVTISRPANSTATTAMPIHMPVCQIGSSVFGSPFSYCQLFTTV</sequence>
<organism evidence="1 2">
    <name type="scientific">Bifidobacterium saguini DSM 23967</name>
    <dbReference type="NCBI Taxonomy" id="1437607"/>
    <lineage>
        <taxon>Bacteria</taxon>
        <taxon>Bacillati</taxon>
        <taxon>Actinomycetota</taxon>
        <taxon>Actinomycetes</taxon>
        <taxon>Bifidobacteriales</taxon>
        <taxon>Bifidobacteriaceae</taxon>
        <taxon>Bifidobacterium</taxon>
    </lineage>
</organism>
<proteinExistence type="predicted"/>
<comment type="caution">
    <text evidence="1">The sequence shown here is derived from an EMBL/GenBank/DDBJ whole genome shotgun (WGS) entry which is preliminary data.</text>
</comment>
<dbReference type="AlphaFoldDB" id="A0A087D8Q0"/>
<dbReference type="Proteomes" id="UP000029066">
    <property type="component" value="Unassembled WGS sequence"/>
</dbReference>
<gene>
    <name evidence="1" type="ORF">BISA_2319</name>
</gene>
<name>A0A087D8Q0_9BIFI</name>
<evidence type="ECO:0000313" key="2">
    <source>
        <dbReference type="Proteomes" id="UP000029066"/>
    </source>
</evidence>
<dbReference type="EMBL" id="JGZN01000012">
    <property type="protein sequence ID" value="KFI91900.1"/>
    <property type="molecule type" value="Genomic_DNA"/>
</dbReference>